<evidence type="ECO:0008006" key="4">
    <source>
        <dbReference type="Google" id="ProtNLM"/>
    </source>
</evidence>
<accession>L0F5B5</accession>
<dbReference type="OrthoDB" id="2003588at2"/>
<dbReference type="HOGENOM" id="CLU_1831922_0_0_9"/>
<protein>
    <recommendedName>
        <fullName evidence="4">DUF3021 domain-containing protein</fullName>
    </recommendedName>
</protein>
<dbReference type="AlphaFoldDB" id="L0F5B5"/>
<evidence type="ECO:0000313" key="2">
    <source>
        <dbReference type="EMBL" id="AGA68128.1"/>
    </source>
</evidence>
<name>L0F5B5_DESDL</name>
<dbReference type="STRING" id="871963.Desdi_0597"/>
<keyword evidence="1" id="KW-0812">Transmembrane</keyword>
<reference evidence="3" key="1">
    <citation type="submission" date="2012-02" db="EMBL/GenBank/DDBJ databases">
        <title>Complete sequence of Desulfitobacterium dichloroeliminans LMG P-21439.</title>
        <authorList>
            <person name="Lucas S."/>
            <person name="Han J."/>
            <person name="Lapidus A."/>
            <person name="Cheng J.-F."/>
            <person name="Goodwin L."/>
            <person name="Pitluck S."/>
            <person name="Peters L."/>
            <person name="Ovchinnikova G."/>
            <person name="Teshima H."/>
            <person name="Detter J.C."/>
            <person name="Han C."/>
            <person name="Tapia R."/>
            <person name="Land M."/>
            <person name="Hauser L."/>
            <person name="Kyrpides N."/>
            <person name="Ivanova N."/>
            <person name="Pagani I."/>
            <person name="Kruse T."/>
            <person name="de Vos W.M."/>
            <person name="Boon N."/>
            <person name="Smidt H."/>
            <person name="Woyke T."/>
        </authorList>
    </citation>
    <scope>NUCLEOTIDE SEQUENCE [LARGE SCALE GENOMIC DNA]</scope>
    <source>
        <strain evidence="3">LMG P-21439 / DCA1</strain>
    </source>
</reference>
<keyword evidence="1" id="KW-1133">Transmembrane helix</keyword>
<proteinExistence type="predicted"/>
<gene>
    <name evidence="2" type="ordered locus">Desdi_0597</name>
</gene>
<feature type="transmembrane region" description="Helical" evidence="1">
    <location>
        <begin position="12"/>
        <end position="31"/>
    </location>
</feature>
<dbReference type="Proteomes" id="UP000010797">
    <property type="component" value="Chromosome"/>
</dbReference>
<dbReference type="EMBL" id="CP003344">
    <property type="protein sequence ID" value="AGA68128.1"/>
    <property type="molecule type" value="Genomic_DNA"/>
</dbReference>
<sequence length="140" mass="16158">MSFSEFFKKSLMSFFIIVTCVTLVIAVLGLIYEPDRRFGYDAYFSPFIFGLIGVVPSFATYSKRELTIRQMIIRKILQLSVLEAMILSFGYLMDIMYGPMMFAVAGAVFAVFLVVHFFSYAIDYREATRLNAELKVFQER</sequence>
<evidence type="ECO:0000256" key="1">
    <source>
        <dbReference type="SAM" id="Phobius"/>
    </source>
</evidence>
<dbReference type="KEGG" id="ddl:Desdi_0597"/>
<organism evidence="2 3">
    <name type="scientific">Desulfitobacterium dichloroeliminans (strain LMG P-21439 / DCA1)</name>
    <dbReference type="NCBI Taxonomy" id="871963"/>
    <lineage>
        <taxon>Bacteria</taxon>
        <taxon>Bacillati</taxon>
        <taxon>Bacillota</taxon>
        <taxon>Clostridia</taxon>
        <taxon>Eubacteriales</taxon>
        <taxon>Desulfitobacteriaceae</taxon>
        <taxon>Desulfitobacterium</taxon>
    </lineage>
</organism>
<dbReference type="eggNOG" id="ENOG50331UU">
    <property type="taxonomic scope" value="Bacteria"/>
</dbReference>
<evidence type="ECO:0000313" key="3">
    <source>
        <dbReference type="Proteomes" id="UP000010797"/>
    </source>
</evidence>
<feature type="transmembrane region" description="Helical" evidence="1">
    <location>
        <begin position="99"/>
        <end position="122"/>
    </location>
</feature>
<feature type="transmembrane region" description="Helical" evidence="1">
    <location>
        <begin position="43"/>
        <end position="61"/>
    </location>
</feature>
<keyword evidence="3" id="KW-1185">Reference proteome</keyword>
<keyword evidence="1" id="KW-0472">Membrane</keyword>
<feature type="transmembrane region" description="Helical" evidence="1">
    <location>
        <begin position="73"/>
        <end position="93"/>
    </location>
</feature>